<evidence type="ECO:0000256" key="2">
    <source>
        <dbReference type="SAM" id="Coils"/>
    </source>
</evidence>
<keyword evidence="2" id="KW-0175">Coiled coil</keyword>
<organism evidence="3 4">
    <name type="scientific">Raphidocelis subcapitata</name>
    <dbReference type="NCBI Taxonomy" id="307507"/>
    <lineage>
        <taxon>Eukaryota</taxon>
        <taxon>Viridiplantae</taxon>
        <taxon>Chlorophyta</taxon>
        <taxon>core chlorophytes</taxon>
        <taxon>Chlorophyceae</taxon>
        <taxon>CS clade</taxon>
        <taxon>Sphaeropleales</taxon>
        <taxon>Selenastraceae</taxon>
        <taxon>Raphidocelis</taxon>
    </lineage>
</organism>
<proteinExistence type="inferred from homology"/>
<dbReference type="InterPro" id="IPR007157">
    <property type="entry name" value="PspA_VIPP1"/>
</dbReference>
<reference evidence="3 4" key="1">
    <citation type="journal article" date="2018" name="Sci. Rep.">
        <title>Raphidocelis subcapitata (=Pseudokirchneriella subcapitata) provides an insight into genome evolution and environmental adaptations in the Sphaeropleales.</title>
        <authorList>
            <person name="Suzuki S."/>
            <person name="Yamaguchi H."/>
            <person name="Nakajima N."/>
            <person name="Kawachi M."/>
        </authorList>
    </citation>
    <scope>NUCLEOTIDE SEQUENCE [LARGE SCALE GENOMIC DNA]</scope>
    <source>
        <strain evidence="3 4">NIES-35</strain>
    </source>
</reference>
<dbReference type="EMBL" id="BDRX01000103">
    <property type="protein sequence ID" value="GBF97603.1"/>
    <property type="molecule type" value="Genomic_DNA"/>
</dbReference>
<evidence type="ECO:0000313" key="3">
    <source>
        <dbReference type="EMBL" id="GBF97603.1"/>
    </source>
</evidence>
<evidence type="ECO:0008006" key="5">
    <source>
        <dbReference type="Google" id="ProtNLM"/>
    </source>
</evidence>
<comment type="similarity">
    <text evidence="1">Belongs to the PspA/Vipp/IM30 family.</text>
</comment>
<protein>
    <recommendedName>
        <fullName evidence="5">Phage shock protein A</fullName>
    </recommendedName>
</protein>
<dbReference type="PANTHER" id="PTHR31088">
    <property type="entry name" value="MEMBRANE-ASSOCIATED PROTEIN VIPP1, CHLOROPLASTIC"/>
    <property type="match status" value="1"/>
</dbReference>
<feature type="coiled-coil region" evidence="2">
    <location>
        <begin position="97"/>
        <end position="192"/>
    </location>
</feature>
<keyword evidence="4" id="KW-1185">Reference proteome</keyword>
<comment type="caution">
    <text evidence="3">The sequence shown here is derived from an EMBL/GenBank/DDBJ whole genome shotgun (WGS) entry which is preliminary data.</text>
</comment>
<evidence type="ECO:0000313" key="4">
    <source>
        <dbReference type="Proteomes" id="UP000247498"/>
    </source>
</evidence>
<dbReference type="PANTHER" id="PTHR31088:SF6">
    <property type="entry name" value="PHAGE SHOCK PROTEIN A"/>
    <property type="match status" value="1"/>
</dbReference>
<name>A0A2V0PI40_9CHLO</name>
<dbReference type="AlphaFoldDB" id="A0A2V0PI40"/>
<dbReference type="OrthoDB" id="434485at2759"/>
<dbReference type="Proteomes" id="UP000247498">
    <property type="component" value="Unassembled WGS sequence"/>
</dbReference>
<gene>
    <name evidence="3" type="ORF">Rsub_10739</name>
</gene>
<dbReference type="FunCoup" id="A0A2V0PI40">
    <property type="interactions" value="781"/>
</dbReference>
<evidence type="ECO:0000256" key="1">
    <source>
        <dbReference type="ARBA" id="ARBA00043985"/>
    </source>
</evidence>
<accession>A0A2V0PI40</accession>
<dbReference type="InParanoid" id="A0A2V0PI40"/>
<sequence length="294" mass="32024">MLASQLRGVRLQSARGARGVARATVPAPVQRAGGRRRAGVVVQANLFARITRVFKSYANQMVSAAEDPEKILDQVVTEMQEDLIKMRQASAQVMASQKQMEAKYKQAQTTADDWLKRAELAVSKGEDELAREALKRRKAYQDQAESMRVQLEAQQKAVDQLIGNTRVLEGKLTEAKSKKDTLKARAASAKTSKQVQEMMGSLNTSNAVVAFDKMEEKVIAMEAESEAVGMLVAGDGLEGKFAALESGTVEDELAALKKGVLAGPKQPAAALPEGRPVKDAIDMELEELRKKARE</sequence>
<dbReference type="STRING" id="307507.A0A2V0PI40"/>
<dbReference type="Pfam" id="PF04012">
    <property type="entry name" value="PspA_IM30"/>
    <property type="match status" value="1"/>
</dbReference>